<dbReference type="AlphaFoldDB" id="A0A1G9MKK7"/>
<proteinExistence type="predicted"/>
<dbReference type="OrthoDB" id="3197230at2"/>
<dbReference type="Pfam" id="PF09588">
    <property type="entry name" value="YqaJ"/>
    <property type="match status" value="1"/>
</dbReference>
<dbReference type="EMBL" id="FNFB01000028">
    <property type="protein sequence ID" value="SDL74812.1"/>
    <property type="molecule type" value="Genomic_DNA"/>
</dbReference>
<organism evidence="3 4">
    <name type="scientific">Nonomuraea maritima</name>
    <dbReference type="NCBI Taxonomy" id="683260"/>
    <lineage>
        <taxon>Bacteria</taxon>
        <taxon>Bacillati</taxon>
        <taxon>Actinomycetota</taxon>
        <taxon>Actinomycetes</taxon>
        <taxon>Streptosporangiales</taxon>
        <taxon>Streptosporangiaceae</taxon>
        <taxon>Nonomuraea</taxon>
    </lineage>
</organism>
<dbReference type="InterPro" id="IPR017482">
    <property type="entry name" value="Lambda-type_endonuclease"/>
</dbReference>
<dbReference type="SUPFAM" id="SSF52980">
    <property type="entry name" value="Restriction endonuclease-like"/>
    <property type="match status" value="1"/>
</dbReference>
<evidence type="ECO:0000259" key="2">
    <source>
        <dbReference type="Pfam" id="PF09588"/>
    </source>
</evidence>
<dbReference type="STRING" id="683260.SAMN05421874_12880"/>
<dbReference type="RefSeq" id="WP_090772114.1">
    <property type="nucleotide sequence ID" value="NZ_FNFB01000028.1"/>
</dbReference>
<evidence type="ECO:0000313" key="3">
    <source>
        <dbReference type="EMBL" id="SDL74812.1"/>
    </source>
</evidence>
<dbReference type="Gene3D" id="3.90.320.10">
    <property type="match status" value="1"/>
</dbReference>
<dbReference type="PANTHER" id="PTHR46609">
    <property type="entry name" value="EXONUCLEASE, PHAGE-TYPE/RECB, C-TERMINAL DOMAIN-CONTAINING PROTEIN"/>
    <property type="match status" value="1"/>
</dbReference>
<dbReference type="InterPro" id="IPR019080">
    <property type="entry name" value="YqaJ_viral_recombinase"/>
</dbReference>
<feature type="domain" description="YqaJ viral recombinase" evidence="2">
    <location>
        <begin position="21"/>
        <end position="160"/>
    </location>
</feature>
<accession>A0A1G9MKK7</accession>
<keyword evidence="1" id="KW-0175">Coiled coil</keyword>
<evidence type="ECO:0000256" key="1">
    <source>
        <dbReference type="SAM" id="Coils"/>
    </source>
</evidence>
<keyword evidence="3" id="KW-0255">Endonuclease</keyword>
<keyword evidence="4" id="KW-1185">Reference proteome</keyword>
<reference evidence="3 4" key="1">
    <citation type="submission" date="2016-10" db="EMBL/GenBank/DDBJ databases">
        <authorList>
            <person name="de Groot N.N."/>
        </authorList>
    </citation>
    <scope>NUCLEOTIDE SEQUENCE [LARGE SCALE GENOMIC DNA]</scope>
    <source>
        <strain evidence="3 4">CGMCC 4.5681</strain>
    </source>
</reference>
<dbReference type="InterPro" id="IPR011335">
    <property type="entry name" value="Restrct_endonuc-II-like"/>
</dbReference>
<dbReference type="InterPro" id="IPR011604">
    <property type="entry name" value="PDDEXK-like_dom_sf"/>
</dbReference>
<dbReference type="NCBIfam" id="TIGR03033">
    <property type="entry name" value="phage_rel_nuc"/>
    <property type="match status" value="1"/>
</dbReference>
<evidence type="ECO:0000313" key="4">
    <source>
        <dbReference type="Proteomes" id="UP000198683"/>
    </source>
</evidence>
<protein>
    <submittedName>
        <fullName evidence="3">Putative phage-type endonuclease</fullName>
    </submittedName>
</protein>
<name>A0A1G9MKK7_9ACTN</name>
<dbReference type="Proteomes" id="UP000198683">
    <property type="component" value="Unassembled WGS sequence"/>
</dbReference>
<feature type="coiled-coil region" evidence="1">
    <location>
        <begin position="246"/>
        <end position="273"/>
    </location>
</feature>
<sequence length="316" mass="35211">MTTLVTPTGRYLGRWASGSPEWHAARQHRIGGSDVAAIIGLSKWQSKYSLWCEKAGLIEPDPQNDQQSRGHFLEPGVAAWFAHEHPEFEVVEAGTYVHADPDRDWQLTNPDRFLLQDGRVVGGLEIKTDADGRGWGTSGTAEIPFHYLTQVRWYLDVTGLPWWKVAVVIGRGFDFREYHILPDEADAEWMRRQAEEFLLSIAWDEMPPVDGHKATVKAIRKRHPDIDNELIYDITDEQAARWLPALAEEKAAAAEAKSAKARAEKARAELLDAMGLAGRARFGLDNVARRQAKGGGTPFLVVESDLPTPELQGVAA</sequence>
<dbReference type="GO" id="GO:0004519">
    <property type="term" value="F:endonuclease activity"/>
    <property type="evidence" value="ECO:0007669"/>
    <property type="project" value="UniProtKB-KW"/>
</dbReference>
<dbReference type="PANTHER" id="PTHR46609:SF6">
    <property type="entry name" value="EXONUCLEASE, PHAGE-TYPE_RECB, C-TERMINAL DOMAIN-CONTAINING PROTEIN-RELATED"/>
    <property type="match status" value="1"/>
</dbReference>
<keyword evidence="3" id="KW-0540">Nuclease</keyword>
<gene>
    <name evidence="3" type="ORF">SAMN05421874_12880</name>
</gene>
<dbReference type="InterPro" id="IPR051703">
    <property type="entry name" value="NF-kappa-B_Signaling_Reg"/>
</dbReference>
<keyword evidence="3" id="KW-0378">Hydrolase</keyword>